<keyword evidence="2" id="KW-1185">Reference proteome</keyword>
<name>A0ABU3U4W3_9FLAO</name>
<evidence type="ECO:0000313" key="2">
    <source>
        <dbReference type="Proteomes" id="UP001268651"/>
    </source>
</evidence>
<sequence>MKFKIDKLLSAFGNKSAIESNYADSFTKNIINSINDEPYAISKENVMYAAVKELGGFFYFKTIIVGSFKIKTMKGATLLVSGNDIEQELKTDMDEFQSDYSNVSNCFITRIDFQIEEKEATILEAKNIKILTLKAKKHIIIFEMSH</sequence>
<dbReference type="EMBL" id="JAWHTF010000002">
    <property type="protein sequence ID" value="MDU8885443.1"/>
    <property type="molecule type" value="Genomic_DNA"/>
</dbReference>
<accession>A0ABU3U4W3</accession>
<proteinExistence type="predicted"/>
<organism evidence="1 2">
    <name type="scientific">Gilvirhabdus luticola</name>
    <dbReference type="NCBI Taxonomy" id="3079858"/>
    <lineage>
        <taxon>Bacteria</taxon>
        <taxon>Pseudomonadati</taxon>
        <taxon>Bacteroidota</taxon>
        <taxon>Flavobacteriia</taxon>
        <taxon>Flavobacteriales</taxon>
        <taxon>Flavobacteriaceae</taxon>
        <taxon>Gilvirhabdus</taxon>
    </lineage>
</organism>
<dbReference type="RefSeq" id="WP_316661324.1">
    <property type="nucleotide sequence ID" value="NZ_JAWHTF010000002.1"/>
</dbReference>
<gene>
    <name evidence="1" type="ORF">RXV94_04665</name>
</gene>
<reference evidence="1 2" key="1">
    <citation type="submission" date="2023-10" db="EMBL/GenBank/DDBJ databases">
        <title>Marimonas sp. nov. isolated from tidal mud flat.</title>
        <authorList>
            <person name="Jaincy N.J."/>
            <person name="Srinivasan S."/>
            <person name="Lee S.-S."/>
        </authorList>
    </citation>
    <scope>NUCLEOTIDE SEQUENCE [LARGE SCALE GENOMIC DNA]</scope>
    <source>
        <strain evidence="1 2">MJ-SS3</strain>
    </source>
</reference>
<comment type="caution">
    <text evidence="1">The sequence shown here is derived from an EMBL/GenBank/DDBJ whole genome shotgun (WGS) entry which is preliminary data.</text>
</comment>
<evidence type="ECO:0000313" key="1">
    <source>
        <dbReference type="EMBL" id="MDU8885443.1"/>
    </source>
</evidence>
<dbReference type="Proteomes" id="UP001268651">
    <property type="component" value="Unassembled WGS sequence"/>
</dbReference>
<protein>
    <submittedName>
        <fullName evidence="1">Uncharacterized protein</fullName>
    </submittedName>
</protein>